<sequence>MRKVEVPLSQCTEEDILADDIYNDKGVILVVKDTVINNFIKGRLLEMRINTVQVYSPLNRTNCLEDTAYGRFRKNYKDTVLSLKQIIHDISAGKKLDYRQLINVTDLIYKTVKENNHIISCLREIRDSDQYTYTHCVNVALYSMLIANWMKLPEEKIKKAIQAGLLHDIGKTKIPNEILNKKGRLTSGEFELMKKHTLYGYDIVNEIEGISIGVKRAVLLHHERIDCSGYPLSASAECIGIYARIVAVADVYDAMTSERVYKKKASPFDAFEMFKTIGVGMFDPKILNVFLKNLATYYIGTDVVLSNGDLGRIVYIPPQNIISPVVDIYSKYIDLSREKELKVAMIV</sequence>
<reference evidence="3 4" key="1">
    <citation type="submission" date="2017-06" db="EMBL/GenBank/DDBJ databases">
        <authorList>
            <person name="Kim H.J."/>
            <person name="Triplett B.A."/>
        </authorList>
    </citation>
    <scope>NUCLEOTIDE SEQUENCE [LARGE SCALE GENOMIC DNA]</scope>
    <source>
        <strain evidence="3 4">SCA</strain>
    </source>
</reference>
<dbReference type="SUPFAM" id="SSF109604">
    <property type="entry name" value="HD-domain/PDEase-like"/>
    <property type="match status" value="1"/>
</dbReference>
<keyword evidence="4" id="KW-1185">Reference proteome</keyword>
<organism evidence="3 4">
    <name type="scientific">Anaerovirgula multivorans</name>
    <dbReference type="NCBI Taxonomy" id="312168"/>
    <lineage>
        <taxon>Bacteria</taxon>
        <taxon>Bacillati</taxon>
        <taxon>Bacillota</taxon>
        <taxon>Clostridia</taxon>
        <taxon>Peptostreptococcales</taxon>
        <taxon>Natronincolaceae</taxon>
        <taxon>Anaerovirgula</taxon>
    </lineage>
</organism>
<feature type="domain" description="HD" evidence="1">
    <location>
        <begin position="132"/>
        <end position="255"/>
    </location>
</feature>
<dbReference type="SMART" id="SM00471">
    <property type="entry name" value="HDc"/>
    <property type="match status" value="1"/>
</dbReference>
<dbReference type="InterPro" id="IPR037522">
    <property type="entry name" value="HD_GYP_dom"/>
</dbReference>
<dbReference type="InterPro" id="IPR003607">
    <property type="entry name" value="HD/PDEase_dom"/>
</dbReference>
<dbReference type="PROSITE" id="PS51831">
    <property type="entry name" value="HD"/>
    <property type="match status" value="1"/>
</dbReference>
<dbReference type="RefSeq" id="WP_089282015.1">
    <property type="nucleotide sequence ID" value="NZ_FZOJ01000004.1"/>
</dbReference>
<dbReference type="PANTHER" id="PTHR43155">
    <property type="entry name" value="CYCLIC DI-GMP PHOSPHODIESTERASE PA4108-RELATED"/>
    <property type="match status" value="1"/>
</dbReference>
<dbReference type="PANTHER" id="PTHR43155:SF2">
    <property type="entry name" value="CYCLIC DI-GMP PHOSPHODIESTERASE PA4108"/>
    <property type="match status" value="1"/>
</dbReference>
<dbReference type="NCBIfam" id="TIGR00277">
    <property type="entry name" value="HDIG"/>
    <property type="match status" value="1"/>
</dbReference>
<evidence type="ECO:0000313" key="4">
    <source>
        <dbReference type="Proteomes" id="UP000198304"/>
    </source>
</evidence>
<evidence type="ECO:0000313" key="3">
    <source>
        <dbReference type="EMBL" id="SNS13750.1"/>
    </source>
</evidence>
<dbReference type="InterPro" id="IPR006674">
    <property type="entry name" value="HD_domain"/>
</dbReference>
<proteinExistence type="predicted"/>
<dbReference type="Gene3D" id="1.10.3210.10">
    <property type="entry name" value="Hypothetical protein af1432"/>
    <property type="match status" value="1"/>
</dbReference>
<dbReference type="InterPro" id="IPR006675">
    <property type="entry name" value="HDIG_dom"/>
</dbReference>
<evidence type="ECO:0000259" key="2">
    <source>
        <dbReference type="PROSITE" id="PS51832"/>
    </source>
</evidence>
<dbReference type="CDD" id="cd00077">
    <property type="entry name" value="HDc"/>
    <property type="match status" value="1"/>
</dbReference>
<protein>
    <submittedName>
        <fullName evidence="3">HDIG domain-containing protein</fullName>
    </submittedName>
</protein>
<accession>A0A239C0U7</accession>
<evidence type="ECO:0000259" key="1">
    <source>
        <dbReference type="PROSITE" id="PS51831"/>
    </source>
</evidence>
<dbReference type="OrthoDB" id="9804747at2"/>
<dbReference type="Proteomes" id="UP000198304">
    <property type="component" value="Unassembled WGS sequence"/>
</dbReference>
<dbReference type="EMBL" id="FZOJ01000004">
    <property type="protein sequence ID" value="SNS13750.1"/>
    <property type="molecule type" value="Genomic_DNA"/>
</dbReference>
<dbReference type="AlphaFoldDB" id="A0A239C0U7"/>
<dbReference type="Pfam" id="PF13487">
    <property type="entry name" value="HD_5"/>
    <property type="match status" value="1"/>
</dbReference>
<gene>
    <name evidence="3" type="ORF">SAMN05446037_1004248</name>
</gene>
<feature type="domain" description="HD-GYP" evidence="2">
    <location>
        <begin position="108"/>
        <end position="306"/>
    </location>
</feature>
<dbReference type="PROSITE" id="PS51832">
    <property type="entry name" value="HD_GYP"/>
    <property type="match status" value="1"/>
</dbReference>
<name>A0A239C0U7_9FIRM</name>